<dbReference type="RefSeq" id="YP_010780333.1">
    <property type="nucleotide sequence ID" value="NC_075038.1"/>
</dbReference>
<name>A0A6N1NE13_9VIRU</name>
<dbReference type="GeneID" id="80517024"/>
<evidence type="ECO:0000256" key="1">
    <source>
        <dbReference type="SAM" id="Phobius"/>
    </source>
</evidence>
<protein>
    <submittedName>
        <fullName evidence="2">Uncharacterized protein</fullName>
    </submittedName>
</protein>
<feature type="transmembrane region" description="Helical" evidence="1">
    <location>
        <begin position="144"/>
        <end position="171"/>
    </location>
</feature>
<organism evidence="2">
    <name type="scientific">Tupanvirus deep ocean</name>
    <dbReference type="NCBI Taxonomy" id="2126984"/>
    <lineage>
        <taxon>Viruses</taxon>
        <taxon>Varidnaviria</taxon>
        <taxon>Bamfordvirae</taxon>
        <taxon>Nucleocytoviricota</taxon>
        <taxon>Megaviricetes</taxon>
        <taxon>Imitervirales</taxon>
        <taxon>Mimiviridae</taxon>
        <taxon>Megamimivirinae</taxon>
        <taxon>Tupanvirus</taxon>
        <taxon>Tupanvirus altamarinense</taxon>
    </lineage>
</organism>
<dbReference type="KEGG" id="vg:80517024"/>
<keyword evidence="1" id="KW-0812">Transmembrane</keyword>
<accession>A0A6N1NE13</accession>
<sequence>MDLYTCCSNAYNDSITSLVEMTMDQNLPLFVHNDSNVILSNLNDDNIAWELQRPFKRQVHTFFNNIYLFYVINNKYYCDINHIITNLITTQKEHQEIHHDFSEYIDKCIWTQSLSGRITRRNLIDFITVGKMATKYDCEFSKYFLLEFVICLMILYVLIYLFFFMIFYYSIVHHYCRYLE</sequence>
<reference evidence="2" key="2">
    <citation type="journal article" date="2018" name="Nat. Commun.">
        <title>Tailed giant Tupanvirus possesses the most complete translational apparatus of the known virosphere.</title>
        <authorList>
            <person name="Abrahao J."/>
            <person name="Silva L."/>
            <person name="Silva L.S."/>
            <person name="Khalil J.Y.B."/>
            <person name="Rodrigues R."/>
            <person name="Arantes T."/>
            <person name="Assis F."/>
            <person name="Boratto P."/>
            <person name="Andrade M."/>
            <person name="Kroon E.G."/>
            <person name="Ribeiro B."/>
            <person name="Bergier I."/>
            <person name="Seligmann H."/>
            <person name="Ghigo E."/>
            <person name="Colson P."/>
            <person name="Levasseur A."/>
            <person name="Kroemer G."/>
            <person name="Raoult D."/>
            <person name="La Scola B."/>
        </authorList>
    </citation>
    <scope>NUCLEOTIDE SEQUENCE [LARGE SCALE GENOMIC DNA]</scope>
    <source>
        <strain evidence="2">Deep ocean</strain>
    </source>
</reference>
<reference evidence="2" key="1">
    <citation type="submission" date="2017-06" db="EMBL/GenBank/DDBJ databases">
        <authorList>
            <person name="Assis F.L."/>
            <person name="Abrahao J.S."/>
            <person name="Silva L."/>
            <person name="Khalil J.B."/>
            <person name="Rodrigues R."/>
            <person name="Silva L.S."/>
            <person name="Boratto P."/>
            <person name="Andrade M."/>
            <person name="Kroon E.G."/>
            <person name="Ribeiro B."/>
            <person name="Bergier I."/>
            <person name="Seligmann H."/>
            <person name="Ghigo E."/>
            <person name="Colson P."/>
            <person name="Levasseur A."/>
            <person name="Raoult D."/>
            <person name="Scola B.L."/>
        </authorList>
    </citation>
    <scope>NUCLEOTIDE SEQUENCE</scope>
    <source>
        <strain evidence="2">Deep ocean</strain>
    </source>
</reference>
<keyword evidence="1" id="KW-0472">Membrane</keyword>
<proteinExistence type="predicted"/>
<dbReference type="EMBL" id="MF405918">
    <property type="protein sequence ID" value="QKU33725.1"/>
    <property type="molecule type" value="Genomic_DNA"/>
</dbReference>
<keyword evidence="1" id="KW-1133">Transmembrane helix</keyword>
<evidence type="ECO:0000313" key="2">
    <source>
        <dbReference type="EMBL" id="QKU33725.1"/>
    </source>
</evidence>